<comment type="caution">
    <text evidence="2">The sequence shown here is derived from an EMBL/GenBank/DDBJ whole genome shotgun (WGS) entry which is preliminary data.</text>
</comment>
<proteinExistence type="predicted"/>
<keyword evidence="1" id="KW-1133">Transmembrane helix</keyword>
<feature type="transmembrane region" description="Helical" evidence="1">
    <location>
        <begin position="29"/>
        <end position="50"/>
    </location>
</feature>
<organism evidence="2">
    <name type="scientific">bioreactor metagenome</name>
    <dbReference type="NCBI Taxonomy" id="1076179"/>
    <lineage>
        <taxon>unclassified sequences</taxon>
        <taxon>metagenomes</taxon>
        <taxon>ecological metagenomes</taxon>
    </lineage>
</organism>
<reference evidence="2" key="1">
    <citation type="submission" date="2019-08" db="EMBL/GenBank/DDBJ databases">
        <authorList>
            <person name="Kucharzyk K."/>
            <person name="Murdoch R.W."/>
            <person name="Higgins S."/>
            <person name="Loffler F."/>
        </authorList>
    </citation>
    <scope>NUCLEOTIDE SEQUENCE</scope>
</reference>
<dbReference type="EMBL" id="VSSQ01029222">
    <property type="protein sequence ID" value="MPM79261.1"/>
    <property type="molecule type" value="Genomic_DNA"/>
</dbReference>
<sequence length="133" mass="15013">MNFCPQLFSTYMVLISSHAIKPTLQAVDISVMPCSPIINSGLSLILLLTIKIKIAQKKTVANVPNIISSIPFSLIPMNRTKILANNMILPNTKIPANFFLLFFITISLIFNSPYNLKIILIYLLFYNDLNLPW</sequence>
<accession>A0A645CQR0</accession>
<name>A0A645CQR0_9ZZZZ</name>
<keyword evidence="1" id="KW-0812">Transmembrane</keyword>
<gene>
    <name evidence="2" type="ORF">SDC9_126294</name>
</gene>
<dbReference type="AlphaFoldDB" id="A0A645CQR0"/>
<evidence type="ECO:0000313" key="2">
    <source>
        <dbReference type="EMBL" id="MPM79261.1"/>
    </source>
</evidence>
<keyword evidence="1" id="KW-0472">Membrane</keyword>
<feature type="transmembrane region" description="Helical" evidence="1">
    <location>
        <begin position="98"/>
        <end position="125"/>
    </location>
</feature>
<protein>
    <submittedName>
        <fullName evidence="2">Uncharacterized protein</fullName>
    </submittedName>
</protein>
<evidence type="ECO:0000256" key="1">
    <source>
        <dbReference type="SAM" id="Phobius"/>
    </source>
</evidence>